<name>A0ABP0QR72_9DINO</name>
<evidence type="ECO:0000256" key="1">
    <source>
        <dbReference type="SAM" id="MobiDB-lite"/>
    </source>
</evidence>
<dbReference type="Proteomes" id="UP001642464">
    <property type="component" value="Unassembled WGS sequence"/>
</dbReference>
<dbReference type="EMBL" id="CAXAMM010040737">
    <property type="protein sequence ID" value="CAK9095096.1"/>
    <property type="molecule type" value="Genomic_DNA"/>
</dbReference>
<evidence type="ECO:0000313" key="3">
    <source>
        <dbReference type="EMBL" id="CAK9095096.1"/>
    </source>
</evidence>
<protein>
    <submittedName>
        <fullName evidence="2">Uncharacterized protein</fullName>
    </submittedName>
</protein>
<organism evidence="2 4">
    <name type="scientific">Durusdinium trenchii</name>
    <dbReference type="NCBI Taxonomy" id="1381693"/>
    <lineage>
        <taxon>Eukaryota</taxon>
        <taxon>Sar</taxon>
        <taxon>Alveolata</taxon>
        <taxon>Dinophyceae</taxon>
        <taxon>Suessiales</taxon>
        <taxon>Symbiodiniaceae</taxon>
        <taxon>Durusdinium</taxon>
    </lineage>
</organism>
<keyword evidence="4" id="KW-1185">Reference proteome</keyword>
<reference evidence="2 4" key="1">
    <citation type="submission" date="2024-02" db="EMBL/GenBank/DDBJ databases">
        <authorList>
            <person name="Chen Y."/>
            <person name="Shah S."/>
            <person name="Dougan E. K."/>
            <person name="Thang M."/>
            <person name="Chan C."/>
        </authorList>
    </citation>
    <scope>NUCLEOTIDE SEQUENCE [LARGE SCALE GENOMIC DNA]</scope>
</reference>
<proteinExistence type="predicted"/>
<gene>
    <name evidence="2" type="ORF">SCF082_LOCUS42804</name>
    <name evidence="3" type="ORF">SCF082_LOCUS44680</name>
</gene>
<evidence type="ECO:0000313" key="2">
    <source>
        <dbReference type="EMBL" id="CAK9090779.1"/>
    </source>
</evidence>
<evidence type="ECO:0000313" key="4">
    <source>
        <dbReference type="Proteomes" id="UP001642464"/>
    </source>
</evidence>
<dbReference type="EMBL" id="CAXAMM010040049">
    <property type="protein sequence ID" value="CAK9090779.1"/>
    <property type="molecule type" value="Genomic_DNA"/>
</dbReference>
<accession>A0ABP0QR72</accession>
<sequence length="1110" mass="123068">MPPRKKAKSLAAGVSTPQNITTADAMPSFQKDVLSICESIFELRHGRVSDVHEKPIGLLVPEHGLFAWPICYGGTFKDIAQRCWEDGGDKLLKMSAELCNRLGLVDSADVDDFKTNFCRIDVWPPQRGDNFETSILSWSFEDASFWRGNSISMAEVMTFVRSIASSRFREGETITLRMPCAPLQSGNLALGCLYFSDGSQKSLAGFITWVSMCLASQLEKHQGTLADNVHLQTSAASLLRIQTTVKGSTGSSDELDNTIARIVKQNVDAKVMPVSSLTWVTVLRSLTSEPTGFDAAVAKYNSHPEVVSFDSGSSGAISLDNRKKQAVKNLLEATDAQAFEELVRSARDIPFQYGAFGEGFCCSPGLWLNSCGRLDPCPEQDPELAKQLSPLPHEPFVTLDWKLPLDAQGQLILFRRVKFTFERVTGLIPLHQKRKYRMNSEELNRVRNMVALFSQILPHLRARLGDDDANKWQVDVETGMGRDDDILNLMQLRPTVFSLSMLLSHQRQAKEDMRESEKRKVETVETQRKEVLTAQWNYFLAALERDYAQMEQVHAAPAQVRQRLHVKQVAHQAKIVAADHCQVPLDRVATVGFVDYNVPVARQSKAAQTLVSAMSIANDTGDPSRNCCLMILPDLPKESSLRGLFDEEKAILEGCFGMKQDVETRWIDLYCRAPTATLPKSNMLLLPEGASPNSDLKIAERVRPSPEQSSAQKGLQRLEILVDSLVRYVPLKDSPLLIVNFTGYVEELAAAVLNLRIRGSLSGDGGGFDYDRNLYYLSLHTLDSDSGVAYAQGAQFLKAIDKMNLEVCVRKGTQMVLHPDQVKQWNNSGVEYAEQFAEVQKKHDSKYLGLLTSIISQPQGSSSQLAAAAPADMDEGATAGSGATEEPIQELNKFESVEKLAEAEKIEYRCMSEVAGIELLLCESKKIFLVADKDRIVAKWTMVGGFGTGKQYVAINESAGAGVPIEWPQGDRTLVQIDHSSISPEHSHVEVMSLYRLLTHLERTKKVSNHKVSYTEVKRVVDGGSAGAADAFTVKVSDPHQYHCLSDVSRATTCKNCFAQTIGAIRSSTYLTPVFRWRFERVHGCLKVQKPYVMTSKALDLKAKQPVQVA</sequence>
<comment type="caution">
    <text evidence="2">The sequence shown here is derived from an EMBL/GenBank/DDBJ whole genome shotgun (WGS) entry which is preliminary data.</text>
</comment>
<feature type="region of interest" description="Disordered" evidence="1">
    <location>
        <begin position="865"/>
        <end position="885"/>
    </location>
</feature>